<organism evidence="2">
    <name type="scientific">marine metagenome</name>
    <dbReference type="NCBI Taxonomy" id="408172"/>
    <lineage>
        <taxon>unclassified sequences</taxon>
        <taxon>metagenomes</taxon>
        <taxon>ecological metagenomes</taxon>
    </lineage>
</organism>
<evidence type="ECO:0000256" key="1">
    <source>
        <dbReference type="SAM" id="MobiDB-lite"/>
    </source>
</evidence>
<proteinExistence type="predicted"/>
<feature type="compositionally biased region" description="Basic and acidic residues" evidence="1">
    <location>
        <begin position="1"/>
        <end position="14"/>
    </location>
</feature>
<evidence type="ECO:0000313" key="2">
    <source>
        <dbReference type="EMBL" id="SVA99350.1"/>
    </source>
</evidence>
<name>A0A382ACS4_9ZZZZ</name>
<feature type="region of interest" description="Disordered" evidence="1">
    <location>
        <begin position="1"/>
        <end position="30"/>
    </location>
</feature>
<feature type="non-terminal residue" evidence="2">
    <location>
        <position position="1"/>
    </location>
</feature>
<dbReference type="EMBL" id="UINC01024860">
    <property type="protein sequence ID" value="SVA99350.1"/>
    <property type="molecule type" value="Genomic_DNA"/>
</dbReference>
<accession>A0A382ACS4</accession>
<gene>
    <name evidence="2" type="ORF">METZ01_LOCUS152204</name>
</gene>
<sequence>LGGEKESRLVDHNVHAHPGSPGQFDDGPVV</sequence>
<protein>
    <submittedName>
        <fullName evidence="2">Uncharacterized protein</fullName>
    </submittedName>
</protein>
<dbReference type="AlphaFoldDB" id="A0A382ACS4"/>
<reference evidence="2" key="1">
    <citation type="submission" date="2018-05" db="EMBL/GenBank/DDBJ databases">
        <authorList>
            <person name="Lanie J.A."/>
            <person name="Ng W.-L."/>
            <person name="Kazmierczak K.M."/>
            <person name="Andrzejewski T.M."/>
            <person name="Davidsen T.M."/>
            <person name="Wayne K.J."/>
            <person name="Tettelin H."/>
            <person name="Glass J.I."/>
            <person name="Rusch D."/>
            <person name="Podicherti R."/>
            <person name="Tsui H.-C.T."/>
            <person name="Winkler M.E."/>
        </authorList>
    </citation>
    <scope>NUCLEOTIDE SEQUENCE</scope>
</reference>